<dbReference type="AlphaFoldDB" id="A0A6I3JGH9"/>
<dbReference type="EMBL" id="WLCI01000020">
    <property type="protein sequence ID" value="MTB97251.1"/>
    <property type="molecule type" value="Genomic_DNA"/>
</dbReference>
<evidence type="ECO:0000313" key="1">
    <source>
        <dbReference type="EMBL" id="MTB97251.1"/>
    </source>
</evidence>
<name>A0A6I3JGH9_9ACTN</name>
<dbReference type="InterPro" id="IPR003347">
    <property type="entry name" value="JmjC_dom"/>
</dbReference>
<sequence length="282" mass="31047">MTALWPSIDPSFAREIATRTPVRFRHGLAGHPLLTLEEIARLAEELPPASLSAEPAEKPIAAGDAADVAASTDDIGQRIRDVAANRSWFTLLHVHQVARYRALVDQVLDDLAEASGMDPKNLTRRMGFLFASSPKGVTAAHFDIEHSFCMQLQGTRTLGFGRFADEEEKAREVERYWNGSFGRFHEPPETVAEHVISPGTGCYIPPYTPHWIVNGEETSLSMTVTFMNRDNETESLVQAFNAKIARTGLTPHAFGDSPARDRAKAGAMKAWAAVRRPRGAAR</sequence>
<keyword evidence="2" id="KW-1185">Reference proteome</keyword>
<dbReference type="Pfam" id="PF08007">
    <property type="entry name" value="JmjC_2"/>
    <property type="match status" value="1"/>
</dbReference>
<dbReference type="PROSITE" id="PS51184">
    <property type="entry name" value="JMJC"/>
    <property type="match status" value="1"/>
</dbReference>
<dbReference type="Gene3D" id="2.60.120.650">
    <property type="entry name" value="Cupin"/>
    <property type="match status" value="1"/>
</dbReference>
<dbReference type="RefSeq" id="WP_154617038.1">
    <property type="nucleotide sequence ID" value="NZ_CP053660.1"/>
</dbReference>
<proteinExistence type="predicted"/>
<reference evidence="1 2" key="1">
    <citation type="submission" date="2019-10" db="EMBL/GenBank/DDBJ databases">
        <title>Nocardioides novel species isolated from the excrement of Marmot.</title>
        <authorList>
            <person name="Zhang G."/>
        </authorList>
    </citation>
    <scope>NUCLEOTIDE SEQUENCE [LARGE SCALE GENOMIC DNA]</scope>
    <source>
        <strain evidence="2">zg-579</strain>
    </source>
</reference>
<dbReference type="SUPFAM" id="SSF51197">
    <property type="entry name" value="Clavaminate synthase-like"/>
    <property type="match status" value="1"/>
</dbReference>
<protein>
    <submittedName>
        <fullName evidence="1">Uncharacterized protein</fullName>
    </submittedName>
</protein>
<accession>A0A6I3JGH9</accession>
<evidence type="ECO:0000313" key="2">
    <source>
        <dbReference type="Proteomes" id="UP000433406"/>
    </source>
</evidence>
<dbReference type="Proteomes" id="UP000433406">
    <property type="component" value="Unassembled WGS sequence"/>
</dbReference>
<gene>
    <name evidence="1" type="ORF">GGQ22_19465</name>
</gene>
<organism evidence="1 2">
    <name type="scientific">Nocardioides marmotae</name>
    <dbReference type="NCBI Taxonomy" id="2663857"/>
    <lineage>
        <taxon>Bacteria</taxon>
        <taxon>Bacillati</taxon>
        <taxon>Actinomycetota</taxon>
        <taxon>Actinomycetes</taxon>
        <taxon>Propionibacteriales</taxon>
        <taxon>Nocardioidaceae</taxon>
        <taxon>Nocardioides</taxon>
    </lineage>
</organism>
<comment type="caution">
    <text evidence="1">The sequence shown here is derived from an EMBL/GenBank/DDBJ whole genome shotgun (WGS) entry which is preliminary data.</text>
</comment>